<reference evidence="2 3" key="1">
    <citation type="submission" date="2017-03" db="EMBL/GenBank/DDBJ databases">
        <title>Genomes of endolithic fungi from Antarctica.</title>
        <authorList>
            <person name="Coleine C."/>
            <person name="Masonjones S."/>
            <person name="Stajich J.E."/>
        </authorList>
    </citation>
    <scope>NUCLEOTIDE SEQUENCE [LARGE SCALE GENOMIC DNA]</scope>
    <source>
        <strain evidence="2 3">CCFEE 6314</strain>
    </source>
</reference>
<dbReference type="EMBL" id="NAJM01000014">
    <property type="protein sequence ID" value="RVX72025.1"/>
    <property type="molecule type" value="Genomic_DNA"/>
</dbReference>
<feature type="transmembrane region" description="Helical" evidence="1">
    <location>
        <begin position="34"/>
        <end position="53"/>
    </location>
</feature>
<dbReference type="AlphaFoldDB" id="A0A438N8F9"/>
<evidence type="ECO:0008006" key="4">
    <source>
        <dbReference type="Google" id="ProtNLM"/>
    </source>
</evidence>
<evidence type="ECO:0000313" key="2">
    <source>
        <dbReference type="EMBL" id="RVX72025.1"/>
    </source>
</evidence>
<dbReference type="VEuPathDB" id="FungiDB:PV10_01092"/>
<dbReference type="PANTHER" id="PTHR39476:SF1">
    <property type="entry name" value="NADH DEHYDROGENASE [UBIQUINONE] 1 BETA SUBCOMPLEX SUBUNIT 4"/>
    <property type="match status" value="1"/>
</dbReference>
<keyword evidence="1" id="KW-0812">Transmembrane</keyword>
<evidence type="ECO:0000256" key="1">
    <source>
        <dbReference type="SAM" id="Phobius"/>
    </source>
</evidence>
<sequence>MAGPSPLRLDPAYEKYNTLNKDRYKYFKWTPRTAWISFMYVIVVPTAVGYLFAKTDGKYDMRGKLKGDTIREW</sequence>
<dbReference type="OrthoDB" id="15108at2759"/>
<comment type="caution">
    <text evidence="2">The sequence shown here is derived from an EMBL/GenBank/DDBJ whole genome shotgun (WGS) entry which is preliminary data.</text>
</comment>
<protein>
    <recommendedName>
        <fullName evidence="4">Complex I-B15</fullName>
    </recommendedName>
</protein>
<proteinExistence type="predicted"/>
<keyword evidence="1" id="KW-1133">Transmembrane helix</keyword>
<evidence type="ECO:0000313" key="3">
    <source>
        <dbReference type="Proteomes" id="UP000288859"/>
    </source>
</evidence>
<name>A0A438N8F9_EXOME</name>
<keyword evidence="1" id="KW-0472">Membrane</keyword>
<dbReference type="Proteomes" id="UP000288859">
    <property type="component" value="Unassembled WGS sequence"/>
</dbReference>
<dbReference type="PANTHER" id="PTHR39476">
    <property type="entry name" value="NADH:UBIQUINONE OXIDOREDUCTASE 6.6KD SUBUNIT"/>
    <property type="match status" value="1"/>
</dbReference>
<gene>
    <name evidence="2" type="ORF">B0A52_04623</name>
</gene>
<accession>A0A438N8F9</accession>
<organism evidence="2 3">
    <name type="scientific">Exophiala mesophila</name>
    <name type="common">Black yeast-like fungus</name>
    <dbReference type="NCBI Taxonomy" id="212818"/>
    <lineage>
        <taxon>Eukaryota</taxon>
        <taxon>Fungi</taxon>
        <taxon>Dikarya</taxon>
        <taxon>Ascomycota</taxon>
        <taxon>Pezizomycotina</taxon>
        <taxon>Eurotiomycetes</taxon>
        <taxon>Chaetothyriomycetidae</taxon>
        <taxon>Chaetothyriales</taxon>
        <taxon>Herpotrichiellaceae</taxon>
        <taxon>Exophiala</taxon>
    </lineage>
</organism>